<sequence length="80" mass="9265">MKDFEKKIARLEQLAEQMRDTDLPLEKSFEIFEEGITLARSLKKELDELQGKVEVLLNSLEEDESPRTAAFEDQAQNIQP</sequence>
<dbReference type="NCBIfam" id="TIGR01280">
    <property type="entry name" value="xseB"/>
    <property type="match status" value="1"/>
</dbReference>
<dbReference type="EMBL" id="FWDM01000003">
    <property type="protein sequence ID" value="SLM10038.1"/>
    <property type="molecule type" value="Genomic_DNA"/>
</dbReference>
<gene>
    <name evidence="6 8" type="primary">xseB</name>
    <name evidence="8" type="ORF">SPIROBIBN47_110013</name>
</gene>
<accession>A0A3P3XGA2</accession>
<keyword evidence="3 6" id="KW-0540">Nuclease</keyword>
<proteinExistence type="inferred from homology"/>
<comment type="subcellular location">
    <subcellularLocation>
        <location evidence="6">Cytoplasm</location>
    </subcellularLocation>
</comment>
<comment type="catalytic activity">
    <reaction evidence="6">
        <text>Exonucleolytic cleavage in either 5'- to 3'- or 3'- to 5'-direction to yield nucleoside 5'-phosphates.</text>
        <dbReference type="EC" id="3.1.11.6"/>
    </reaction>
</comment>
<dbReference type="PIRSF" id="PIRSF006488">
    <property type="entry name" value="Exonuc_VII_S"/>
    <property type="match status" value="1"/>
</dbReference>
<protein>
    <recommendedName>
        <fullName evidence="6">Exodeoxyribonuclease 7 small subunit</fullName>
        <ecNumber evidence="6">3.1.11.6</ecNumber>
    </recommendedName>
    <alternativeName>
        <fullName evidence="6">Exodeoxyribonuclease VII small subunit</fullName>
        <shortName evidence="6">Exonuclease VII small subunit</shortName>
    </alternativeName>
</protein>
<dbReference type="AlphaFoldDB" id="A0A3P3XGA2"/>
<dbReference type="Pfam" id="PF02609">
    <property type="entry name" value="Exonuc_VII_S"/>
    <property type="match status" value="1"/>
</dbReference>
<organism evidence="8">
    <name type="scientific">uncultured spirochete</name>
    <dbReference type="NCBI Taxonomy" id="156406"/>
    <lineage>
        <taxon>Bacteria</taxon>
        <taxon>Pseudomonadati</taxon>
        <taxon>Spirochaetota</taxon>
        <taxon>Spirochaetia</taxon>
        <taxon>Spirochaetales</taxon>
        <taxon>environmental samples</taxon>
    </lineage>
</organism>
<dbReference type="SUPFAM" id="SSF116842">
    <property type="entry name" value="XseB-like"/>
    <property type="match status" value="1"/>
</dbReference>
<evidence type="ECO:0000256" key="2">
    <source>
        <dbReference type="ARBA" id="ARBA00022490"/>
    </source>
</evidence>
<dbReference type="PANTHER" id="PTHR34137:SF1">
    <property type="entry name" value="EXODEOXYRIBONUCLEASE 7 SMALL SUBUNIT"/>
    <property type="match status" value="1"/>
</dbReference>
<dbReference type="EC" id="3.1.11.6" evidence="6"/>
<name>A0A3P3XGA2_9SPIR</name>
<comment type="subunit">
    <text evidence="6">Heterooligomer composed of large and small subunits.</text>
</comment>
<evidence type="ECO:0000313" key="8">
    <source>
        <dbReference type="EMBL" id="SLM10038.1"/>
    </source>
</evidence>
<dbReference type="InterPro" id="IPR037004">
    <property type="entry name" value="Exonuc_VII_ssu_sf"/>
</dbReference>
<dbReference type="InterPro" id="IPR003761">
    <property type="entry name" value="Exonuc_VII_S"/>
</dbReference>
<keyword evidence="7" id="KW-0175">Coiled coil</keyword>
<comment type="function">
    <text evidence="6">Bidirectionally degrades single-stranded DNA into large acid-insoluble oligonucleotides, which are then degraded further into small acid-soluble oligonucleotides.</text>
</comment>
<dbReference type="PANTHER" id="PTHR34137">
    <property type="entry name" value="EXODEOXYRIBONUCLEASE 7 SMALL SUBUNIT"/>
    <property type="match status" value="1"/>
</dbReference>
<keyword evidence="2 6" id="KW-0963">Cytoplasm</keyword>
<reference evidence="8" key="1">
    <citation type="submission" date="2017-02" db="EMBL/GenBank/DDBJ databases">
        <authorList>
            <person name="Regsiter A."/>
            <person name="William W."/>
        </authorList>
    </citation>
    <scope>NUCLEOTIDE SEQUENCE</scope>
    <source>
        <strain evidence="8">Bib</strain>
    </source>
</reference>
<dbReference type="GO" id="GO:0005829">
    <property type="term" value="C:cytosol"/>
    <property type="evidence" value="ECO:0007669"/>
    <property type="project" value="TreeGrafter"/>
</dbReference>
<evidence type="ECO:0000256" key="6">
    <source>
        <dbReference type="HAMAP-Rule" id="MF_00337"/>
    </source>
</evidence>
<evidence type="ECO:0000256" key="1">
    <source>
        <dbReference type="ARBA" id="ARBA00009998"/>
    </source>
</evidence>
<evidence type="ECO:0000256" key="3">
    <source>
        <dbReference type="ARBA" id="ARBA00022722"/>
    </source>
</evidence>
<evidence type="ECO:0000256" key="7">
    <source>
        <dbReference type="SAM" id="Coils"/>
    </source>
</evidence>
<dbReference type="GO" id="GO:0008855">
    <property type="term" value="F:exodeoxyribonuclease VII activity"/>
    <property type="evidence" value="ECO:0007669"/>
    <property type="project" value="UniProtKB-UniRule"/>
</dbReference>
<dbReference type="Gene3D" id="1.10.287.1040">
    <property type="entry name" value="Exonuclease VII, small subunit"/>
    <property type="match status" value="1"/>
</dbReference>
<feature type="coiled-coil region" evidence="7">
    <location>
        <begin position="1"/>
        <end position="59"/>
    </location>
</feature>
<evidence type="ECO:0000256" key="4">
    <source>
        <dbReference type="ARBA" id="ARBA00022801"/>
    </source>
</evidence>
<dbReference type="GO" id="GO:0009318">
    <property type="term" value="C:exodeoxyribonuclease VII complex"/>
    <property type="evidence" value="ECO:0007669"/>
    <property type="project" value="UniProtKB-UniRule"/>
</dbReference>
<dbReference type="HAMAP" id="MF_00337">
    <property type="entry name" value="Exonuc_7_S"/>
    <property type="match status" value="1"/>
</dbReference>
<comment type="similarity">
    <text evidence="1 6">Belongs to the XseB family.</text>
</comment>
<keyword evidence="5 6" id="KW-0269">Exonuclease</keyword>
<evidence type="ECO:0000256" key="5">
    <source>
        <dbReference type="ARBA" id="ARBA00022839"/>
    </source>
</evidence>
<dbReference type="GO" id="GO:0006308">
    <property type="term" value="P:DNA catabolic process"/>
    <property type="evidence" value="ECO:0007669"/>
    <property type="project" value="UniProtKB-UniRule"/>
</dbReference>
<keyword evidence="4 6" id="KW-0378">Hydrolase</keyword>